<dbReference type="InterPro" id="IPR036291">
    <property type="entry name" value="NAD(P)-bd_dom_sf"/>
</dbReference>
<dbReference type="EMBL" id="JBDPZC010000007">
    <property type="protein sequence ID" value="MEO3714178.1"/>
    <property type="molecule type" value="Genomic_DNA"/>
</dbReference>
<accession>A0ABV0GGH2</accession>
<dbReference type="PANTHER" id="PTHR43078">
    <property type="entry name" value="UDP-GLUCURONIC ACID DECARBOXYLASE-RELATED"/>
    <property type="match status" value="1"/>
</dbReference>
<proteinExistence type="predicted"/>
<dbReference type="InterPro" id="IPR001509">
    <property type="entry name" value="Epimerase_deHydtase"/>
</dbReference>
<comment type="caution">
    <text evidence="6">The sequence shown here is derived from an EMBL/GenBank/DDBJ whole genome shotgun (WGS) entry which is preliminary data.</text>
</comment>
<keyword evidence="3" id="KW-0520">NAD</keyword>
<keyword evidence="4" id="KW-0456">Lyase</keyword>
<dbReference type="PANTHER" id="PTHR43078:SF6">
    <property type="entry name" value="UDP-GLUCURONIC ACID DECARBOXYLASE 1"/>
    <property type="match status" value="1"/>
</dbReference>
<evidence type="ECO:0000256" key="2">
    <source>
        <dbReference type="ARBA" id="ARBA00022793"/>
    </source>
</evidence>
<dbReference type="Proteomes" id="UP001462640">
    <property type="component" value="Unassembled WGS sequence"/>
</dbReference>
<gene>
    <name evidence="6" type="ORF">ABDJ40_15540</name>
</gene>
<dbReference type="RefSeq" id="WP_347611249.1">
    <property type="nucleotide sequence ID" value="NZ_JBDPZC010000007.1"/>
</dbReference>
<dbReference type="InterPro" id="IPR044516">
    <property type="entry name" value="UXS-like"/>
</dbReference>
<comment type="cofactor">
    <cofactor evidence="1">
        <name>NAD(+)</name>
        <dbReference type="ChEBI" id="CHEBI:57540"/>
    </cofactor>
</comment>
<dbReference type="SUPFAM" id="SSF51735">
    <property type="entry name" value="NAD(P)-binding Rossmann-fold domains"/>
    <property type="match status" value="1"/>
</dbReference>
<evidence type="ECO:0000256" key="1">
    <source>
        <dbReference type="ARBA" id="ARBA00001911"/>
    </source>
</evidence>
<keyword evidence="7" id="KW-1185">Reference proteome</keyword>
<evidence type="ECO:0000256" key="3">
    <source>
        <dbReference type="ARBA" id="ARBA00023027"/>
    </source>
</evidence>
<evidence type="ECO:0000259" key="5">
    <source>
        <dbReference type="Pfam" id="PF01370"/>
    </source>
</evidence>
<name>A0ABV0GGH2_9BURK</name>
<organism evidence="6 7">
    <name type="scientific">Roseateles flavus</name>
    <dbReference type="NCBI Taxonomy" id="3149041"/>
    <lineage>
        <taxon>Bacteria</taxon>
        <taxon>Pseudomonadati</taxon>
        <taxon>Pseudomonadota</taxon>
        <taxon>Betaproteobacteria</taxon>
        <taxon>Burkholderiales</taxon>
        <taxon>Sphaerotilaceae</taxon>
        <taxon>Roseateles</taxon>
    </lineage>
</organism>
<protein>
    <submittedName>
        <fullName evidence="6">NAD-dependent epimerase/dehydratase family protein</fullName>
    </submittedName>
</protein>
<evidence type="ECO:0000313" key="6">
    <source>
        <dbReference type="EMBL" id="MEO3714178.1"/>
    </source>
</evidence>
<evidence type="ECO:0000313" key="7">
    <source>
        <dbReference type="Proteomes" id="UP001462640"/>
    </source>
</evidence>
<dbReference type="Pfam" id="PF01370">
    <property type="entry name" value="Epimerase"/>
    <property type="match status" value="1"/>
</dbReference>
<feature type="domain" description="NAD-dependent epimerase/dehydratase" evidence="5">
    <location>
        <begin position="15"/>
        <end position="243"/>
    </location>
</feature>
<reference evidence="6 7" key="1">
    <citation type="submission" date="2024-05" db="EMBL/GenBank/DDBJ databases">
        <title>Roseateles sp. 2.12 16S ribosomal RNA gene Genome sequencing and assembly.</title>
        <authorList>
            <person name="Woo H."/>
        </authorList>
    </citation>
    <scope>NUCLEOTIDE SEQUENCE [LARGE SCALE GENOMIC DNA]</scope>
    <source>
        <strain evidence="6 7">2.12</strain>
    </source>
</reference>
<evidence type="ECO:0000256" key="4">
    <source>
        <dbReference type="ARBA" id="ARBA00023239"/>
    </source>
</evidence>
<sequence length="346" mass="37861">MSAAPPLALRPGERVLVCGAAGFLGSHLCERLLQRGCAVLGLDNLISGDLRNLVALQASARFEFLRHDICSPPPPQAEGVSRIFNLACPASPAHYQRIPVQTVLASALGVWQLLELARRSGARLLQASTSEVYGDAQEHPQQESYWGHVNPVGPRACYDEGKRCAEALMVAYAEQYGTEVCIARLFNTYGPRLRPGDGRVVSNFIVQALRGEPLTLYGDGQQTRSFCYVDDTVRGLCTLMESGWRGPVNLGNPCECRMVELAQRVLAVTGSASALVHRPLPQDDPRRRRPDIRLARERLGWWPEVGLDEGLAHTVSYFRERLGLRRAQRPQATLARGAAASSGEVG</sequence>
<keyword evidence="2" id="KW-0210">Decarboxylase</keyword>
<dbReference type="Gene3D" id="3.40.50.720">
    <property type="entry name" value="NAD(P)-binding Rossmann-like Domain"/>
    <property type="match status" value="1"/>
</dbReference>